<dbReference type="SMART" id="SM00612">
    <property type="entry name" value="Kelch"/>
    <property type="match status" value="2"/>
</dbReference>
<evidence type="ECO:0000313" key="3">
    <source>
        <dbReference type="EMBL" id="ESQ56421.1"/>
    </source>
</evidence>
<dbReference type="Gene3D" id="2.120.10.80">
    <property type="entry name" value="Kelch-type beta propeller"/>
    <property type="match status" value="1"/>
</dbReference>
<feature type="domain" description="FKB95-like N-terminal Kelch" evidence="2">
    <location>
        <begin position="95"/>
        <end position="214"/>
    </location>
</feature>
<proteinExistence type="predicted"/>
<dbReference type="InterPro" id="IPR050354">
    <property type="entry name" value="F-box/kelch-repeat_ARATH"/>
</dbReference>
<dbReference type="PANTHER" id="PTHR24414:SF184">
    <property type="entry name" value="GALACTOSE OXIDASE_KELCH REPEAT SUPERFAMILY PROTEIN"/>
    <property type="match status" value="1"/>
</dbReference>
<reference evidence="3 4" key="1">
    <citation type="journal article" date="2013" name="Front. Plant Sci.">
        <title>The Reference Genome of the Halophytic Plant Eutrema salsugineum.</title>
        <authorList>
            <person name="Yang R."/>
            <person name="Jarvis D.E."/>
            <person name="Chen H."/>
            <person name="Beilstein M.A."/>
            <person name="Grimwood J."/>
            <person name="Jenkins J."/>
            <person name="Shu S."/>
            <person name="Prochnik S."/>
            <person name="Xin M."/>
            <person name="Ma C."/>
            <person name="Schmutz J."/>
            <person name="Wing R.A."/>
            <person name="Mitchell-Olds T."/>
            <person name="Schumaker K.S."/>
            <person name="Wang X."/>
        </authorList>
    </citation>
    <scope>NUCLEOTIDE SEQUENCE [LARGE SCALE GENOMIC DNA]</scope>
</reference>
<protein>
    <recommendedName>
        <fullName evidence="5">F-box domain-containing protein</fullName>
    </recommendedName>
</protein>
<dbReference type="AlphaFoldDB" id="V4P9R2"/>
<evidence type="ECO:0000313" key="4">
    <source>
        <dbReference type="Proteomes" id="UP000030689"/>
    </source>
</evidence>
<dbReference type="Proteomes" id="UP000030689">
    <property type="component" value="Unassembled WGS sequence"/>
</dbReference>
<accession>V4P9R2</accession>
<keyword evidence="4" id="KW-1185">Reference proteome</keyword>
<dbReference type="InterPro" id="IPR006652">
    <property type="entry name" value="Kelch_1"/>
</dbReference>
<feature type="domain" description="F-box" evidence="1">
    <location>
        <begin position="31"/>
        <end position="66"/>
    </location>
</feature>
<dbReference type="Pfam" id="PF00646">
    <property type="entry name" value="F-box"/>
    <property type="match status" value="1"/>
</dbReference>
<sequence length="286" mass="31817">MDPSEEKRKKTEKQLLNLSLLLPQSTPNPTLPDDSLLSCFARASRLYYPTISSVSKSCRSLLASPAMYNTRSFLNCAESCLYVCLRFPLDPNPCWFTLCRRPNLKTKKLTDNLLVPITSSHSAPVKGSSFGAVGSDIYEIGGLINDLSSSNVWLLDCRSNLWHQAPDMQVARNQPYAIAIDGKLHVRGGLKDSSSPNSTEVFDPKTQTWKIMSSDSCLIDNVLFYYNNGVFLWSDNKLRGGGWRVMIELPKYFDDGNSGNVQLVDYGGKMAVLWEGLIVLAIVMEG</sequence>
<name>V4P9R2_EUTSA</name>
<dbReference type="KEGG" id="eus:EUTSA_v10026746mg"/>
<organism evidence="3 4">
    <name type="scientific">Eutrema salsugineum</name>
    <name type="common">Saltwater cress</name>
    <name type="synonym">Sisymbrium salsugineum</name>
    <dbReference type="NCBI Taxonomy" id="72664"/>
    <lineage>
        <taxon>Eukaryota</taxon>
        <taxon>Viridiplantae</taxon>
        <taxon>Streptophyta</taxon>
        <taxon>Embryophyta</taxon>
        <taxon>Tracheophyta</taxon>
        <taxon>Spermatophyta</taxon>
        <taxon>Magnoliopsida</taxon>
        <taxon>eudicotyledons</taxon>
        <taxon>Gunneridae</taxon>
        <taxon>Pentapetalae</taxon>
        <taxon>rosids</taxon>
        <taxon>malvids</taxon>
        <taxon>Brassicales</taxon>
        <taxon>Brassicaceae</taxon>
        <taxon>Eutremeae</taxon>
        <taxon>Eutrema</taxon>
    </lineage>
</organism>
<dbReference type="InterPro" id="IPR057499">
    <property type="entry name" value="Kelch_FKB95"/>
</dbReference>
<dbReference type="EMBL" id="KI517384">
    <property type="protein sequence ID" value="ESQ56421.1"/>
    <property type="molecule type" value="Genomic_DNA"/>
</dbReference>
<dbReference type="Gramene" id="ESQ56421">
    <property type="protein sequence ID" value="ESQ56421"/>
    <property type="gene ID" value="EUTSA_v10026746mg"/>
</dbReference>
<dbReference type="InterPro" id="IPR001810">
    <property type="entry name" value="F-box_dom"/>
</dbReference>
<evidence type="ECO:0000259" key="1">
    <source>
        <dbReference type="Pfam" id="PF00646"/>
    </source>
</evidence>
<evidence type="ECO:0008006" key="5">
    <source>
        <dbReference type="Google" id="ProtNLM"/>
    </source>
</evidence>
<dbReference type="eggNOG" id="KOG1072">
    <property type="taxonomic scope" value="Eukaryota"/>
</dbReference>
<dbReference type="PANTHER" id="PTHR24414">
    <property type="entry name" value="F-BOX/KELCH-REPEAT PROTEIN SKIP4"/>
    <property type="match status" value="1"/>
</dbReference>
<dbReference type="InterPro" id="IPR015915">
    <property type="entry name" value="Kelch-typ_b-propeller"/>
</dbReference>
<gene>
    <name evidence="3" type="ORF">EUTSA_v10026746mg</name>
</gene>
<dbReference type="SUPFAM" id="SSF117281">
    <property type="entry name" value="Kelch motif"/>
    <property type="match status" value="1"/>
</dbReference>
<dbReference type="Pfam" id="PF25210">
    <property type="entry name" value="Kelch_FKB95"/>
    <property type="match status" value="1"/>
</dbReference>
<evidence type="ECO:0000259" key="2">
    <source>
        <dbReference type="Pfam" id="PF25210"/>
    </source>
</evidence>